<gene>
    <name evidence="11" type="ORF">AVDCRST_MAG67-4135</name>
</gene>
<keyword evidence="7 9" id="KW-1133">Transmembrane helix</keyword>
<evidence type="ECO:0000313" key="11">
    <source>
        <dbReference type="EMBL" id="CAA9530746.1"/>
    </source>
</evidence>
<dbReference type="PROSITE" id="PS51012">
    <property type="entry name" value="ABC_TM2"/>
    <property type="match status" value="1"/>
</dbReference>
<dbReference type="GO" id="GO:0005886">
    <property type="term" value="C:plasma membrane"/>
    <property type="evidence" value="ECO:0007669"/>
    <property type="project" value="UniProtKB-SubCell"/>
</dbReference>
<evidence type="ECO:0000256" key="5">
    <source>
        <dbReference type="ARBA" id="ARBA00022519"/>
    </source>
</evidence>
<dbReference type="GO" id="GO:0015920">
    <property type="term" value="P:lipopolysaccharide transport"/>
    <property type="evidence" value="ECO:0007669"/>
    <property type="project" value="TreeGrafter"/>
</dbReference>
<feature type="transmembrane region" description="Helical" evidence="9">
    <location>
        <begin position="74"/>
        <end position="94"/>
    </location>
</feature>
<feature type="transmembrane region" description="Helical" evidence="9">
    <location>
        <begin position="247"/>
        <end position="267"/>
    </location>
</feature>
<feature type="transmembrane region" description="Helical" evidence="9">
    <location>
        <begin position="115"/>
        <end position="142"/>
    </location>
</feature>
<keyword evidence="8 9" id="KW-0472">Membrane</keyword>
<keyword evidence="6 9" id="KW-0812">Transmembrane</keyword>
<feature type="transmembrane region" description="Helical" evidence="9">
    <location>
        <begin position="184"/>
        <end position="203"/>
    </location>
</feature>
<dbReference type="EMBL" id="CADCVQ010000167">
    <property type="protein sequence ID" value="CAA9530746.1"/>
    <property type="molecule type" value="Genomic_DNA"/>
</dbReference>
<evidence type="ECO:0000256" key="6">
    <source>
        <dbReference type="ARBA" id="ARBA00022692"/>
    </source>
</evidence>
<feature type="transmembrane region" description="Helical" evidence="9">
    <location>
        <begin position="154"/>
        <end position="177"/>
    </location>
</feature>
<protein>
    <recommendedName>
        <fullName evidence="9">Transport permease protein</fullName>
    </recommendedName>
</protein>
<keyword evidence="5" id="KW-0997">Cell inner membrane</keyword>
<accession>A0A6J4TUH0</accession>
<evidence type="ECO:0000256" key="2">
    <source>
        <dbReference type="ARBA" id="ARBA00007783"/>
    </source>
</evidence>
<proteinExistence type="inferred from homology"/>
<evidence type="ECO:0000259" key="10">
    <source>
        <dbReference type="PROSITE" id="PS51012"/>
    </source>
</evidence>
<dbReference type="Pfam" id="PF01061">
    <property type="entry name" value="ABC2_membrane"/>
    <property type="match status" value="1"/>
</dbReference>
<feature type="transmembrane region" description="Helical" evidence="9">
    <location>
        <begin position="41"/>
        <end position="62"/>
    </location>
</feature>
<comment type="similarity">
    <text evidence="2 9">Belongs to the ABC-2 integral membrane protein family.</text>
</comment>
<dbReference type="GO" id="GO:0140359">
    <property type="term" value="F:ABC-type transporter activity"/>
    <property type="evidence" value="ECO:0007669"/>
    <property type="project" value="InterPro"/>
</dbReference>
<name>A0A6J4TUH0_9ACTN</name>
<dbReference type="InterPro" id="IPR047817">
    <property type="entry name" value="ABC2_TM_bact-type"/>
</dbReference>
<keyword evidence="4 9" id="KW-1003">Cell membrane</keyword>
<reference evidence="11" key="1">
    <citation type="submission" date="2020-02" db="EMBL/GenBank/DDBJ databases">
        <authorList>
            <person name="Meier V. D."/>
        </authorList>
    </citation>
    <scope>NUCLEOTIDE SEQUENCE</scope>
    <source>
        <strain evidence="11">AVDCRST_MAG67</strain>
    </source>
</reference>
<evidence type="ECO:0000256" key="9">
    <source>
        <dbReference type="RuleBase" id="RU361157"/>
    </source>
</evidence>
<comment type="subcellular location">
    <subcellularLocation>
        <location evidence="1">Cell inner membrane</location>
        <topology evidence="1">Multi-pass membrane protein</topology>
    </subcellularLocation>
    <subcellularLocation>
        <location evidence="9">Cell membrane</location>
        <topology evidence="9">Multi-pass membrane protein</topology>
    </subcellularLocation>
</comment>
<dbReference type="InterPro" id="IPR013525">
    <property type="entry name" value="ABC2_TM"/>
</dbReference>
<evidence type="ECO:0000256" key="4">
    <source>
        <dbReference type="ARBA" id="ARBA00022475"/>
    </source>
</evidence>
<evidence type="ECO:0000256" key="1">
    <source>
        <dbReference type="ARBA" id="ARBA00004429"/>
    </source>
</evidence>
<feature type="domain" description="ABC transmembrane type-2" evidence="10">
    <location>
        <begin position="42"/>
        <end position="270"/>
    </location>
</feature>
<dbReference type="AlphaFoldDB" id="A0A6J4TUH0"/>
<organism evidence="11">
    <name type="scientific">uncultured Solirubrobacteraceae bacterium</name>
    <dbReference type="NCBI Taxonomy" id="1162706"/>
    <lineage>
        <taxon>Bacteria</taxon>
        <taxon>Bacillati</taxon>
        <taxon>Actinomycetota</taxon>
        <taxon>Thermoleophilia</taxon>
        <taxon>Solirubrobacterales</taxon>
        <taxon>Solirubrobacteraceae</taxon>
        <taxon>environmental samples</taxon>
    </lineage>
</organism>
<evidence type="ECO:0000256" key="3">
    <source>
        <dbReference type="ARBA" id="ARBA00022448"/>
    </source>
</evidence>
<dbReference type="PANTHER" id="PTHR30413">
    <property type="entry name" value="INNER MEMBRANE TRANSPORT PERMEASE"/>
    <property type="match status" value="1"/>
</dbReference>
<evidence type="ECO:0000256" key="7">
    <source>
        <dbReference type="ARBA" id="ARBA00022989"/>
    </source>
</evidence>
<dbReference type="PANTHER" id="PTHR30413:SF8">
    <property type="entry name" value="TRANSPORT PERMEASE PROTEIN"/>
    <property type="match status" value="1"/>
</dbReference>
<evidence type="ECO:0000256" key="8">
    <source>
        <dbReference type="ARBA" id="ARBA00023136"/>
    </source>
</evidence>
<keyword evidence="3 9" id="KW-0813">Transport</keyword>
<sequence length="278" mass="30405">MSVEAYRVRGPTALGRDPRRFWNLTRTLAATDWKVRFYGSALGYLWSLLRPLMLFGIVYFVFSYVVQAGAGVEHYGVILLLAMILYFFFSEVTAAGVTSMVDRESLLRKVGFPRAVVPLAVALVAAMNLALNLVVVAIFVVASGVQPRWTWLLLPIPLALMLVFATGVAMLLSALYVRYRDVRPIWEVVLQGLFYATPILYPIEAVIGHSQTLAKIALCNPIAAIIQQSRYLLVGGTSLGEGLGSSALAAIPLVILVAVTVLGFLVFDRMAPRAAEEL</sequence>